<evidence type="ECO:0000313" key="2">
    <source>
        <dbReference type="Proteomes" id="UP000306420"/>
    </source>
</evidence>
<dbReference type="Proteomes" id="UP000306420">
    <property type="component" value="Unassembled WGS sequence"/>
</dbReference>
<gene>
    <name evidence="1" type="ORF">FEZ33_01380</name>
</gene>
<reference evidence="1 2" key="1">
    <citation type="submission" date="2019-05" db="EMBL/GenBank/DDBJ databases">
        <title>The metagenome of a microbial culture collection derived from dairy environment covers the genomic content of the human microbiome.</title>
        <authorList>
            <person name="Roder T."/>
            <person name="Wuthrich D."/>
            <person name="Sattari Z."/>
            <person name="Von Ah U."/>
            <person name="Bar C."/>
            <person name="Ronchi F."/>
            <person name="Macpherson A.J."/>
            <person name="Ganal-Vonarburg S.C."/>
            <person name="Bruggmann R."/>
            <person name="Vergeres G."/>
        </authorList>
    </citation>
    <scope>NUCLEOTIDE SEQUENCE [LARGE SCALE GENOMIC DNA]</scope>
    <source>
        <strain evidence="1 2">FAM 24227</strain>
    </source>
</reference>
<comment type="caution">
    <text evidence="1">The sequence shown here is derived from an EMBL/GenBank/DDBJ whole genome shotgun (WGS) entry which is preliminary data.</text>
</comment>
<dbReference type="OrthoDB" id="2188924at2"/>
<evidence type="ECO:0000313" key="1">
    <source>
        <dbReference type="EMBL" id="TLQ49311.1"/>
    </source>
</evidence>
<accession>A0A5R9EIX8</accession>
<dbReference type="RefSeq" id="WP_138403593.1">
    <property type="nucleotide sequence ID" value="NZ_VBSP01000002.1"/>
</dbReference>
<dbReference type="AlphaFoldDB" id="A0A5R9EIX8"/>
<dbReference type="EMBL" id="VBSP01000002">
    <property type="protein sequence ID" value="TLQ49311.1"/>
    <property type="molecule type" value="Genomic_DNA"/>
</dbReference>
<organism evidence="1 2">
    <name type="scientific">Ruoffia tabacinasalis</name>
    <dbReference type="NCBI Taxonomy" id="87458"/>
    <lineage>
        <taxon>Bacteria</taxon>
        <taxon>Bacillati</taxon>
        <taxon>Bacillota</taxon>
        <taxon>Bacilli</taxon>
        <taxon>Lactobacillales</taxon>
        <taxon>Aerococcaceae</taxon>
        <taxon>Ruoffia</taxon>
    </lineage>
</organism>
<sequence length="63" mass="7166">MPETIGARQRILDYMKENDVSYSQLAVMTGYRKPDIHTALTGKRKTPQANEIILKLIQMFGLA</sequence>
<name>A0A5R9EIX8_9LACT</name>
<proteinExistence type="predicted"/>
<protein>
    <submittedName>
        <fullName evidence="1">XRE family transcriptional regulator</fullName>
    </submittedName>
</protein>